<keyword evidence="7" id="KW-0472">Membrane</keyword>
<dbReference type="PANTHER" id="PTHR36108">
    <property type="entry name" value="COLOSSIN-B-RELATED"/>
    <property type="match status" value="1"/>
</dbReference>
<evidence type="ECO:0000256" key="7">
    <source>
        <dbReference type="SAM" id="Phobius"/>
    </source>
</evidence>
<feature type="compositionally biased region" description="Polar residues" evidence="6">
    <location>
        <begin position="160"/>
        <end position="196"/>
    </location>
</feature>
<keyword evidence="3" id="KW-0964">Secreted</keyword>
<evidence type="ECO:0000313" key="9">
    <source>
        <dbReference type="EMBL" id="KRL05727.1"/>
    </source>
</evidence>
<feature type="region of interest" description="Disordered" evidence="6">
    <location>
        <begin position="147"/>
        <end position="203"/>
    </location>
</feature>
<keyword evidence="7" id="KW-1133">Transmembrane helix</keyword>
<dbReference type="Proteomes" id="UP000051686">
    <property type="component" value="Unassembled WGS sequence"/>
</dbReference>
<dbReference type="SUPFAM" id="SSF49478">
    <property type="entry name" value="Cna protein B-type domain"/>
    <property type="match status" value="1"/>
</dbReference>
<dbReference type="STRING" id="1423777.FD46_GL000478"/>
<dbReference type="EMBL" id="AZEH01000020">
    <property type="protein sequence ID" value="KRL05727.1"/>
    <property type="molecule type" value="Genomic_DNA"/>
</dbReference>
<dbReference type="PATRIC" id="fig|1423777.3.peg.499"/>
<dbReference type="PROSITE" id="PS50847">
    <property type="entry name" value="GRAM_POS_ANCHORING"/>
    <property type="match status" value="1"/>
</dbReference>
<evidence type="ECO:0000256" key="3">
    <source>
        <dbReference type="ARBA" id="ARBA00022525"/>
    </source>
</evidence>
<dbReference type="NCBIfam" id="TIGR01167">
    <property type="entry name" value="LPXTG_anchor"/>
    <property type="match status" value="1"/>
</dbReference>
<evidence type="ECO:0000256" key="6">
    <source>
        <dbReference type="SAM" id="MobiDB-lite"/>
    </source>
</evidence>
<comment type="caution">
    <text evidence="9">The sequence shown here is derived from an EMBL/GenBank/DDBJ whole genome shotgun (WGS) entry which is preliminary data.</text>
</comment>
<feature type="transmembrane region" description="Helical" evidence="7">
    <location>
        <begin position="208"/>
        <end position="227"/>
    </location>
</feature>
<evidence type="ECO:0000256" key="2">
    <source>
        <dbReference type="ARBA" id="ARBA00022512"/>
    </source>
</evidence>
<proteinExistence type="inferred from homology"/>
<keyword evidence="2" id="KW-0134">Cell wall</keyword>
<sequence length="233" mass="25087">MNKNGKISYNDLKPGDYYFKETAAPAGYNFDAGREYHFTVALQTKTQVASVTVKNSEKTGSVELTKTDVDTGKALPGAVFSLYDKDGHFIKGNLKTDAKGQLVYNGLKPGDYYFVETSAPDGYEPTKEKHVFTIKLQTAKTPVPASLKITNKKIPAKPAESNSSASSAKPEASGNSTGKQNGNSTSRTAHNNNSSKGHLPQTGEQRNAGLTVIGIIIILAVLGTVLYRRKARK</sequence>
<dbReference type="Pfam" id="PF00746">
    <property type="entry name" value="Gram_pos_anchor"/>
    <property type="match status" value="1"/>
</dbReference>
<keyword evidence="4" id="KW-0732">Signal</keyword>
<keyword evidence="10" id="KW-1185">Reference proteome</keyword>
<comment type="similarity">
    <text evidence="1">Belongs to the serine-aspartate repeat-containing protein (SDr) family.</text>
</comment>
<evidence type="ECO:0000256" key="1">
    <source>
        <dbReference type="ARBA" id="ARBA00007257"/>
    </source>
</evidence>
<dbReference type="RefSeq" id="WP_057895466.1">
    <property type="nucleotide sequence ID" value="NZ_AZEH01000020.1"/>
</dbReference>
<dbReference type="PANTHER" id="PTHR36108:SF13">
    <property type="entry name" value="COLOSSIN-B-RELATED"/>
    <property type="match status" value="1"/>
</dbReference>
<keyword evidence="7" id="KW-0812">Transmembrane</keyword>
<dbReference type="InterPro" id="IPR013783">
    <property type="entry name" value="Ig-like_fold"/>
</dbReference>
<evidence type="ECO:0000256" key="4">
    <source>
        <dbReference type="ARBA" id="ARBA00022729"/>
    </source>
</evidence>
<evidence type="ECO:0000256" key="5">
    <source>
        <dbReference type="ARBA" id="ARBA00023088"/>
    </source>
</evidence>
<reference evidence="9 10" key="1">
    <citation type="journal article" date="2015" name="Genome Announc.">
        <title>Expanding the biotechnology potential of lactobacilli through comparative genomics of 213 strains and associated genera.</title>
        <authorList>
            <person name="Sun Z."/>
            <person name="Harris H.M."/>
            <person name="McCann A."/>
            <person name="Guo C."/>
            <person name="Argimon S."/>
            <person name="Zhang W."/>
            <person name="Yang X."/>
            <person name="Jeffery I.B."/>
            <person name="Cooney J.C."/>
            <person name="Kagawa T.F."/>
            <person name="Liu W."/>
            <person name="Song Y."/>
            <person name="Salvetti E."/>
            <person name="Wrobel A."/>
            <person name="Rasinkangas P."/>
            <person name="Parkhill J."/>
            <person name="Rea M.C."/>
            <person name="O'Sullivan O."/>
            <person name="Ritari J."/>
            <person name="Douillard F.P."/>
            <person name="Paul Ross R."/>
            <person name="Yang R."/>
            <person name="Briner A.E."/>
            <person name="Felis G.E."/>
            <person name="de Vos W.M."/>
            <person name="Barrangou R."/>
            <person name="Klaenhammer T.R."/>
            <person name="Caufield P.W."/>
            <person name="Cui Y."/>
            <person name="Zhang H."/>
            <person name="O'Toole P.W."/>
        </authorList>
    </citation>
    <scope>NUCLEOTIDE SEQUENCE [LARGE SCALE GENOMIC DNA]</scope>
    <source>
        <strain evidence="9 10">DSM 19972</strain>
    </source>
</reference>
<name>A0A0R1MCB5_9LACO</name>
<dbReference type="AlphaFoldDB" id="A0A0R1MCB5"/>
<dbReference type="OrthoDB" id="2216808at2"/>
<dbReference type="InterPro" id="IPR041033">
    <property type="entry name" value="SpaA_PFL_dom_1"/>
</dbReference>
<keyword evidence="5" id="KW-0572">Peptidoglycan-anchor</keyword>
<gene>
    <name evidence="9" type="ORF">FD46_GL000478</name>
</gene>
<dbReference type="Gene3D" id="2.60.40.10">
    <property type="entry name" value="Immunoglobulins"/>
    <property type="match status" value="2"/>
</dbReference>
<evidence type="ECO:0000259" key="8">
    <source>
        <dbReference type="PROSITE" id="PS50847"/>
    </source>
</evidence>
<dbReference type="InterPro" id="IPR019931">
    <property type="entry name" value="LPXTG_anchor"/>
</dbReference>
<evidence type="ECO:0000313" key="10">
    <source>
        <dbReference type="Proteomes" id="UP000051686"/>
    </source>
</evidence>
<accession>A0A0R1MCB5</accession>
<dbReference type="Pfam" id="PF17802">
    <property type="entry name" value="SpaA"/>
    <property type="match status" value="2"/>
</dbReference>
<organism evidence="9 10">
    <name type="scientific">Liquorilactobacillus oeni DSM 19972</name>
    <dbReference type="NCBI Taxonomy" id="1423777"/>
    <lineage>
        <taxon>Bacteria</taxon>
        <taxon>Bacillati</taxon>
        <taxon>Bacillota</taxon>
        <taxon>Bacilli</taxon>
        <taxon>Lactobacillales</taxon>
        <taxon>Lactobacillaceae</taxon>
        <taxon>Liquorilactobacillus</taxon>
    </lineage>
</organism>
<protein>
    <recommendedName>
        <fullName evidence="8">Gram-positive cocci surface proteins LPxTG domain-containing protein</fullName>
    </recommendedName>
</protein>
<feature type="domain" description="Gram-positive cocci surface proteins LPxTG" evidence="8">
    <location>
        <begin position="199"/>
        <end position="233"/>
    </location>
</feature>